<dbReference type="RefSeq" id="XP_033598949.1">
    <property type="nucleotide sequence ID" value="XM_033747187.1"/>
</dbReference>
<dbReference type="Gene3D" id="1.25.40.10">
    <property type="entry name" value="Tetratricopeptide repeat domain"/>
    <property type="match status" value="1"/>
</dbReference>
<dbReference type="EC" id="3.4.22.49" evidence="2"/>
<name>A0A6A6W0Q5_9PEZI</name>
<evidence type="ECO:0000256" key="2">
    <source>
        <dbReference type="ARBA" id="ARBA00012489"/>
    </source>
</evidence>
<dbReference type="GO" id="GO:0051307">
    <property type="term" value="P:meiotic chromosome separation"/>
    <property type="evidence" value="ECO:0007669"/>
    <property type="project" value="TreeGrafter"/>
</dbReference>
<dbReference type="Proteomes" id="UP000799437">
    <property type="component" value="Unassembled WGS sequence"/>
</dbReference>
<dbReference type="PANTHER" id="PTHR12792">
    <property type="entry name" value="EXTRA SPINDLE POLES 1-RELATED"/>
    <property type="match status" value="1"/>
</dbReference>
<evidence type="ECO:0000256" key="3">
    <source>
        <dbReference type="ARBA" id="ARBA00022801"/>
    </source>
</evidence>
<proteinExistence type="predicted"/>
<dbReference type="Pfam" id="PF03568">
    <property type="entry name" value="Separin_C"/>
    <property type="match status" value="1"/>
</dbReference>
<dbReference type="GO" id="GO:0072686">
    <property type="term" value="C:mitotic spindle"/>
    <property type="evidence" value="ECO:0007669"/>
    <property type="project" value="TreeGrafter"/>
</dbReference>
<dbReference type="PROSITE" id="PS51700">
    <property type="entry name" value="SEPARIN"/>
    <property type="match status" value="1"/>
</dbReference>
<feature type="domain" description="Peptidase C50" evidence="6">
    <location>
        <begin position="1928"/>
        <end position="2035"/>
    </location>
</feature>
<protein>
    <recommendedName>
        <fullName evidence="2">separase</fullName>
        <ecNumber evidence="2">3.4.22.49</ecNumber>
    </recommendedName>
</protein>
<dbReference type="SUPFAM" id="SSF48452">
    <property type="entry name" value="TPR-like"/>
    <property type="match status" value="1"/>
</dbReference>
<organism evidence="7 8">
    <name type="scientific">Pseudovirgaria hyperparasitica</name>
    <dbReference type="NCBI Taxonomy" id="470096"/>
    <lineage>
        <taxon>Eukaryota</taxon>
        <taxon>Fungi</taxon>
        <taxon>Dikarya</taxon>
        <taxon>Ascomycota</taxon>
        <taxon>Pezizomycotina</taxon>
        <taxon>Dothideomycetes</taxon>
        <taxon>Dothideomycetes incertae sedis</taxon>
        <taxon>Acrospermales</taxon>
        <taxon>Acrospermaceae</taxon>
        <taxon>Pseudovirgaria</taxon>
    </lineage>
</organism>
<dbReference type="InterPro" id="IPR011990">
    <property type="entry name" value="TPR-like_helical_dom_sf"/>
</dbReference>
<keyword evidence="3" id="KW-0378">Hydrolase</keyword>
<accession>A0A6A6W0Q5</accession>
<evidence type="ECO:0000256" key="4">
    <source>
        <dbReference type="ARBA" id="ARBA00022829"/>
    </source>
</evidence>
<dbReference type="PANTHER" id="PTHR12792:SF0">
    <property type="entry name" value="SEPARIN"/>
    <property type="match status" value="1"/>
</dbReference>
<dbReference type="InterPro" id="IPR030397">
    <property type="entry name" value="SEPARIN_core_dom"/>
</dbReference>
<keyword evidence="4" id="KW-0159">Chromosome partition</keyword>
<reference evidence="7" key="1">
    <citation type="journal article" date="2020" name="Stud. Mycol.">
        <title>101 Dothideomycetes genomes: a test case for predicting lifestyles and emergence of pathogens.</title>
        <authorList>
            <person name="Haridas S."/>
            <person name="Albert R."/>
            <person name="Binder M."/>
            <person name="Bloem J."/>
            <person name="Labutti K."/>
            <person name="Salamov A."/>
            <person name="Andreopoulos B."/>
            <person name="Baker S."/>
            <person name="Barry K."/>
            <person name="Bills G."/>
            <person name="Bluhm B."/>
            <person name="Cannon C."/>
            <person name="Castanera R."/>
            <person name="Culley D."/>
            <person name="Daum C."/>
            <person name="Ezra D."/>
            <person name="Gonzalez J."/>
            <person name="Henrissat B."/>
            <person name="Kuo A."/>
            <person name="Liang C."/>
            <person name="Lipzen A."/>
            <person name="Lutzoni F."/>
            <person name="Magnuson J."/>
            <person name="Mondo S."/>
            <person name="Nolan M."/>
            <person name="Ohm R."/>
            <person name="Pangilinan J."/>
            <person name="Park H.-J."/>
            <person name="Ramirez L."/>
            <person name="Alfaro M."/>
            <person name="Sun H."/>
            <person name="Tritt A."/>
            <person name="Yoshinaga Y."/>
            <person name="Zwiers L.-H."/>
            <person name="Turgeon B."/>
            <person name="Goodwin S."/>
            <person name="Spatafora J."/>
            <person name="Crous P."/>
            <person name="Grigoriev I."/>
        </authorList>
    </citation>
    <scope>NUCLEOTIDE SEQUENCE</scope>
    <source>
        <strain evidence="7">CBS 121739</strain>
    </source>
</reference>
<evidence type="ECO:0000259" key="6">
    <source>
        <dbReference type="PROSITE" id="PS51700"/>
    </source>
</evidence>
<evidence type="ECO:0000313" key="7">
    <source>
        <dbReference type="EMBL" id="KAF2756498.1"/>
    </source>
</evidence>
<dbReference type="EMBL" id="ML996575">
    <property type="protein sequence ID" value="KAF2756498.1"/>
    <property type="molecule type" value="Genomic_DNA"/>
</dbReference>
<feature type="region of interest" description="Disordered" evidence="5">
    <location>
        <begin position="2085"/>
        <end position="2118"/>
    </location>
</feature>
<feature type="region of interest" description="Disordered" evidence="5">
    <location>
        <begin position="155"/>
        <end position="183"/>
    </location>
</feature>
<gene>
    <name evidence="7" type="ORF">EJ05DRAFT_502006</name>
</gene>
<keyword evidence="8" id="KW-1185">Reference proteome</keyword>
<feature type="region of interest" description="Disordered" evidence="5">
    <location>
        <begin position="1482"/>
        <end position="1512"/>
    </location>
</feature>
<feature type="compositionally biased region" description="Low complexity" evidence="5">
    <location>
        <begin position="169"/>
        <end position="180"/>
    </location>
</feature>
<feature type="compositionally biased region" description="Polar residues" evidence="5">
    <location>
        <begin position="158"/>
        <end position="168"/>
    </location>
</feature>
<evidence type="ECO:0000313" key="8">
    <source>
        <dbReference type="Proteomes" id="UP000799437"/>
    </source>
</evidence>
<dbReference type="OrthoDB" id="10255632at2759"/>
<dbReference type="GO" id="GO:0005737">
    <property type="term" value="C:cytoplasm"/>
    <property type="evidence" value="ECO:0007669"/>
    <property type="project" value="TreeGrafter"/>
</dbReference>
<dbReference type="GO" id="GO:0005634">
    <property type="term" value="C:nucleus"/>
    <property type="evidence" value="ECO:0007669"/>
    <property type="project" value="InterPro"/>
</dbReference>
<evidence type="ECO:0000256" key="1">
    <source>
        <dbReference type="ARBA" id="ARBA00000451"/>
    </source>
</evidence>
<dbReference type="GO" id="GO:0044732">
    <property type="term" value="C:mitotic spindle pole body"/>
    <property type="evidence" value="ECO:0007669"/>
    <property type="project" value="TreeGrafter"/>
</dbReference>
<feature type="region of interest" description="Disordered" evidence="5">
    <location>
        <begin position="39"/>
        <end position="80"/>
    </location>
</feature>
<dbReference type="InterPro" id="IPR005314">
    <property type="entry name" value="Peptidase_C50"/>
</dbReference>
<comment type="catalytic activity">
    <reaction evidence="1">
        <text>All bonds known to be hydrolyzed by this endopeptidase have arginine in P1 and an acidic residue in P4. P6 is often occupied by an acidic residue or by a hydroxy-amino-acid residue, the phosphorylation of which enhances cleavage.</text>
        <dbReference type="EC" id="3.4.22.49"/>
    </reaction>
</comment>
<feature type="compositionally biased region" description="Basic residues" evidence="5">
    <location>
        <begin position="2101"/>
        <end position="2112"/>
    </location>
</feature>
<sequence length="2149" mass="237066">MIKLANPTTTTQTRADNVRLAFSEPTTCSSATVSELGNLLFPKGEDEEDKENTKPRRTKAATRLASTRLKPTSSTRATTKSATATIDAHFVISPKERFTLATDVVNSSLKVLAASLKLQLKVHSPLSTIQNDAPMHKRSASSPYLDINAKISTKPLRTKTNNHLSNGNSRSARPRSSSFSCGTDNEPSSHILAIAECARLAFAYLRSGEARKSNGKDLPPLQIEHGMVALVGKLLGHGMTSLALKELQVLKSRLRSHMCPKADGCDTATSPITIASLLAFESISYESSALPIVISFQLQVLRVAASLRRPKAIEGILKELDLEKETAPANIILQSANNPDQRSKAARQLETLAQSLLSLCPSIASNQDEAAKDAKLKPSPDAVFQLQRIAFQVRLLWWKLAGHRGDVNKELWEPFTKCMMAYTRRSVTPKVHQYHICKNQFSKLDASYRSLLLTTSISIPSHTAALFPIQRTLSNLAQSAGLFDEAVTFAQTDQDSAAQGDATTASSTIKIAAIGIDRALSQGWDEEVETQVSLALDALSKRGAKTENDQNSLLGAVIALRRSATKVFVDRESSDSTTRDLHLFSFKAISGCIAFLGRHVDSPSRSIVHPESQSPAGVIEKTAKAFIDSAIIASKLLIARGLLGFDELDLCLQSCQTLLKNLEQYCITETEDSDTHKNMQFPLVKVSNVYWAWALKEKAREGAPLEDVFKSMRSSIEVLTFSSFHEQSSGSILLKCAKAGELFRSHKRVSEAREMVSLSIRCRTNAGVLTVAAALADSQPLDSVWNSKEELISYHKDLETLLRLGVLTGDGGFYDDVDLNYLERAALLECQLILICRSSAVYNRLEAGQATATSIATMTLSLYTLDEYPVRRLRVLLQLMQAQWEFPELLDLSICSLVNEVYIRTPENLGKDSELGSYMPHLKNTFEVRQNLQQPTPDPDKVRSNLEVWDAMVKESKDRIGLGKLVDSFDSWINILHTVGDFFESRGHDNMQIPVLSLVTRILQLEGLGKSSQLLTNMTRLGRQLLTLGYPAEALKLFNRGKDVLQSADVTTESKLQYHLAYAEFLSSIGDSTRSVNELRDIERLIEAKDVLSDLTKPATTTNVRLNLHKLLAQANFAHSLLSMQTGVPKDALQYAKRCVLLNRRIWVTIENRNKGNQKTVSLDGNVSDASDTVSRIGNMTLSSDNHTPISMTHGSLTGPEFWTLVPVIFTGLSQLAQVCESQGMVGEAIYYLEQAFRVADAVKATSWLLGNLSTRAIIWARAGNIDKAQISLEQAKSFLNMTVTTGEAATYHSAVAAVYRAMGDVDNEIQALKKGQQILANLSKMPFTKWLDGLDPVGAELGTRMSELSLDSATAKAYTPARTDTISGWAKKPNPRIRAKTFHTMTRTTESDPVVPANPLFSPISASRAELLRQEAFAELARDNKTSSAALLDEAEACYDCAQGHVAQNIARIKLLMVQFQSAVNADFTFNGLPESTVSFPSVRRSERNKSSVANAPRPDPLGSRGRSKKTSKAKVVANEDFVSMLRQAHVFLLETQPLALKSAHSSVMHQVCKLASSITVLLSAVHCLAPDVSLHPLQAAFSFGHPLNRTLQLEQASIEIEVNSTAKTSLMQWPTTTRSNDTSASSASEFQRLFVDIIPENWSAIALSLSEARDELFITRYRSSETPFILRLPMSRHTSRDLDEETFSFDNGKSELVEIIEMSDFSTHDGRDVSSKEAKADWWAEREALDARLQDLLVNMENIWLGGFRGIFSQHMTQIDLLSRFQRSFENILNVHLPSRSGKSQPPKINLDSRILDLFIGLGDPSAEEADFEEPLMDLVYFVIDILQFNGESNAYDEIDFDAIVVETLDILQTYHAEAESEPAQPQHTILILDSALHCFPWESLPSLQHISISRLSSLAALRERLLSRSAPSKIGADHDPGHYVTPTGSTILNPSRDLTNTQTLLSPYLNALPGAWSHITARDPTESEYESALQNSELLLYFGHGGGAQYIRQKNIKKLYVRDASDESTKPRCATTWLMGCSSAHLTEQGTYTPSGTVASYMTAGAPAVLGMLWDVTDKDCDRFSIRCGAVWGLWQEREEKGRKKGRAAKKTAEMTAKRKSKERGKQKSRGISLDDAVRSSRDACYLRYLNGAAPVVYGIPVYLNG</sequence>
<dbReference type="GO" id="GO:0004197">
    <property type="term" value="F:cysteine-type endopeptidase activity"/>
    <property type="evidence" value="ECO:0007669"/>
    <property type="project" value="InterPro"/>
</dbReference>
<evidence type="ECO:0000256" key="5">
    <source>
        <dbReference type="SAM" id="MobiDB-lite"/>
    </source>
</evidence>
<dbReference type="GO" id="GO:0006508">
    <property type="term" value="P:proteolysis"/>
    <property type="evidence" value="ECO:0007669"/>
    <property type="project" value="InterPro"/>
</dbReference>
<dbReference type="GeneID" id="54488241"/>